<dbReference type="PANTHER" id="PTHR43027">
    <property type="entry name" value="DOXORUBICIN RESISTANCE ABC TRANSPORTER PERMEASE PROTEIN DRRC-RELATED"/>
    <property type="match status" value="1"/>
</dbReference>
<keyword evidence="8" id="KW-1185">Reference proteome</keyword>
<evidence type="ECO:0000259" key="6">
    <source>
        <dbReference type="Pfam" id="PF01061"/>
    </source>
</evidence>
<proteinExistence type="predicted"/>
<dbReference type="OrthoDB" id="1079585at2"/>
<evidence type="ECO:0000313" key="7">
    <source>
        <dbReference type="EMBL" id="KGF50910.1"/>
    </source>
</evidence>
<comment type="subcellular location">
    <subcellularLocation>
        <location evidence="1">Membrane</location>
        <topology evidence="1">Multi-pass membrane protein</topology>
    </subcellularLocation>
</comment>
<evidence type="ECO:0000256" key="3">
    <source>
        <dbReference type="ARBA" id="ARBA00022989"/>
    </source>
</evidence>
<organism evidence="7 8">
    <name type="scientific">Prevotella amnii DNF00058</name>
    <dbReference type="NCBI Taxonomy" id="1401066"/>
    <lineage>
        <taxon>Bacteria</taxon>
        <taxon>Pseudomonadati</taxon>
        <taxon>Bacteroidota</taxon>
        <taxon>Bacteroidia</taxon>
        <taxon>Bacteroidales</taxon>
        <taxon>Prevotellaceae</taxon>
        <taxon>Prevotella</taxon>
    </lineage>
</organism>
<feature type="domain" description="ABC-2 type transporter transmembrane" evidence="6">
    <location>
        <begin position="6"/>
        <end position="206"/>
    </location>
</feature>
<feature type="transmembrane region" description="Helical" evidence="5">
    <location>
        <begin position="163"/>
        <end position="180"/>
    </location>
</feature>
<comment type="caution">
    <text evidence="7">The sequence shown here is derived from an EMBL/GenBank/DDBJ whole genome shotgun (WGS) entry which is preliminary data.</text>
</comment>
<gene>
    <name evidence="7" type="ORF">HMPREF9302_09310</name>
</gene>
<accession>A0A096AVW2</accession>
<dbReference type="GO" id="GO:0140359">
    <property type="term" value="F:ABC-type transporter activity"/>
    <property type="evidence" value="ECO:0007669"/>
    <property type="project" value="InterPro"/>
</dbReference>
<reference evidence="7 8" key="1">
    <citation type="submission" date="2014-07" db="EMBL/GenBank/DDBJ databases">
        <authorList>
            <person name="McCorrison J."/>
            <person name="Sanka R."/>
            <person name="Torralba M."/>
            <person name="Gillis M."/>
            <person name="Haft D.H."/>
            <person name="Methe B."/>
            <person name="Sutton G."/>
            <person name="Nelson K.E."/>
        </authorList>
    </citation>
    <scope>NUCLEOTIDE SEQUENCE [LARGE SCALE GENOMIC DNA]</scope>
    <source>
        <strain evidence="7 8">DNF00058</strain>
    </source>
</reference>
<keyword evidence="2 5" id="KW-0812">Transmembrane</keyword>
<feature type="transmembrane region" description="Helical" evidence="5">
    <location>
        <begin position="49"/>
        <end position="72"/>
    </location>
</feature>
<dbReference type="InterPro" id="IPR052902">
    <property type="entry name" value="ABC-2_transporter"/>
</dbReference>
<name>A0A096AVW2_9BACT</name>
<evidence type="ECO:0000313" key="8">
    <source>
        <dbReference type="Proteomes" id="UP000029614"/>
    </source>
</evidence>
<protein>
    <submittedName>
        <fullName evidence="7">ABC transporter</fullName>
    </submittedName>
</protein>
<dbReference type="Proteomes" id="UP000029614">
    <property type="component" value="Unassembled WGS sequence"/>
</dbReference>
<evidence type="ECO:0000256" key="1">
    <source>
        <dbReference type="ARBA" id="ARBA00004141"/>
    </source>
</evidence>
<evidence type="ECO:0000256" key="5">
    <source>
        <dbReference type="SAM" id="Phobius"/>
    </source>
</evidence>
<dbReference type="PIRSF" id="PIRSF006648">
    <property type="entry name" value="DrrB"/>
    <property type="match status" value="1"/>
</dbReference>
<dbReference type="InterPro" id="IPR000412">
    <property type="entry name" value="ABC_2_transport"/>
</dbReference>
<dbReference type="AlphaFoldDB" id="A0A096AVW2"/>
<sequence length="240" mass="27384">MKVLIASIYYQLLSSMRIKQAVFFTVIFPAFIFLIFSSIWGINNKEYCVFLLTGICAMTIASDGLFAIGGVIKQYYTSGVMKFIKVMPYNIITHIISLVFSRMIYILFSFVILFILGRAIFGVTLNVPQYLSILSGSILGLIEFSFLGLLLSFTNMKAESEKGLINIIYFGLIFLSDTFYPMTEINPVFEGIVEFSPITPVLKVLRGDYTYTLYLALWAAAFMIAFYFCFKRFQVKRSKQ</sequence>
<feature type="transmembrane region" description="Helical" evidence="5">
    <location>
        <begin position="211"/>
        <end position="230"/>
    </location>
</feature>
<feature type="transmembrane region" description="Helical" evidence="5">
    <location>
        <begin position="129"/>
        <end position="151"/>
    </location>
</feature>
<keyword evidence="4 5" id="KW-0472">Membrane</keyword>
<feature type="transmembrane region" description="Helical" evidence="5">
    <location>
        <begin position="92"/>
        <end position="117"/>
    </location>
</feature>
<dbReference type="EMBL" id="JRNU01000061">
    <property type="protein sequence ID" value="KGF50910.1"/>
    <property type="molecule type" value="Genomic_DNA"/>
</dbReference>
<dbReference type="Pfam" id="PF01061">
    <property type="entry name" value="ABC2_membrane"/>
    <property type="match status" value="1"/>
</dbReference>
<evidence type="ECO:0000256" key="2">
    <source>
        <dbReference type="ARBA" id="ARBA00022692"/>
    </source>
</evidence>
<dbReference type="PANTHER" id="PTHR43027:SF2">
    <property type="entry name" value="TRANSPORT PERMEASE PROTEIN"/>
    <property type="match status" value="1"/>
</dbReference>
<evidence type="ECO:0000256" key="4">
    <source>
        <dbReference type="ARBA" id="ARBA00023136"/>
    </source>
</evidence>
<dbReference type="GO" id="GO:0043190">
    <property type="term" value="C:ATP-binding cassette (ABC) transporter complex"/>
    <property type="evidence" value="ECO:0007669"/>
    <property type="project" value="InterPro"/>
</dbReference>
<feature type="transmembrane region" description="Helical" evidence="5">
    <location>
        <begin position="21"/>
        <end position="43"/>
    </location>
</feature>
<dbReference type="InterPro" id="IPR013525">
    <property type="entry name" value="ABC2_TM"/>
</dbReference>
<keyword evidence="3 5" id="KW-1133">Transmembrane helix</keyword>